<dbReference type="PROSITE" id="PS51257">
    <property type="entry name" value="PROKAR_LIPOPROTEIN"/>
    <property type="match status" value="1"/>
</dbReference>
<evidence type="ECO:0000256" key="1">
    <source>
        <dbReference type="SAM" id="SignalP"/>
    </source>
</evidence>
<dbReference type="EMBL" id="CP076132">
    <property type="protein sequence ID" value="QWG00919.1"/>
    <property type="molecule type" value="Genomic_DNA"/>
</dbReference>
<sequence length="148" mass="16009">MKFLHNLSALFIAMVVFASCSNNNDEVDATPEFATIDITNVEDGQMFTIGEEAVIETTLYIPEGTIETPQLVFTYAETNETVTVDLIGQIPEIAGEQTVNLSATITPSAAGMYELQAQFYHSSDAEGAQNIITSEEYNVASGAFLPVE</sequence>
<keyword evidence="1" id="KW-0732">Signal</keyword>
<accession>A0AAX1N083</accession>
<dbReference type="Proteomes" id="UP000678679">
    <property type="component" value="Chromosome 1"/>
</dbReference>
<feature type="signal peptide" evidence="1">
    <location>
        <begin position="1"/>
        <end position="18"/>
    </location>
</feature>
<evidence type="ECO:0000313" key="2">
    <source>
        <dbReference type="EMBL" id="QWG00919.1"/>
    </source>
</evidence>
<evidence type="ECO:0008006" key="4">
    <source>
        <dbReference type="Google" id="ProtNLM"/>
    </source>
</evidence>
<gene>
    <name evidence="2" type="ORF">KMW28_14790</name>
</gene>
<dbReference type="KEGG" id="fya:KMW28_14790"/>
<reference evidence="2 3" key="1">
    <citation type="submission" date="2021-05" db="EMBL/GenBank/DDBJ databases">
        <title>Comparative genomic studies on the polysaccharide-degrading batcterial strains of the Flammeovirga genus.</title>
        <authorList>
            <person name="Zewei F."/>
            <person name="Zheng Z."/>
            <person name="Yu L."/>
            <person name="Ruyue G."/>
            <person name="Yanhong M."/>
            <person name="Yuanyuan C."/>
            <person name="Jingyan G."/>
            <person name="Wenjun H."/>
        </authorList>
    </citation>
    <scope>NUCLEOTIDE SEQUENCE [LARGE SCALE GENOMIC DNA]</scope>
    <source>
        <strain evidence="2 3">NBRC:100898</strain>
    </source>
</reference>
<organism evidence="2 3">
    <name type="scientific">Flammeovirga yaeyamensis</name>
    <dbReference type="NCBI Taxonomy" id="367791"/>
    <lineage>
        <taxon>Bacteria</taxon>
        <taxon>Pseudomonadati</taxon>
        <taxon>Bacteroidota</taxon>
        <taxon>Cytophagia</taxon>
        <taxon>Cytophagales</taxon>
        <taxon>Flammeovirgaceae</taxon>
        <taxon>Flammeovirga</taxon>
    </lineage>
</organism>
<protein>
    <recommendedName>
        <fullName evidence="4">Lipoprotein</fullName>
    </recommendedName>
</protein>
<dbReference type="RefSeq" id="WP_169665231.1">
    <property type="nucleotide sequence ID" value="NZ_CP076132.1"/>
</dbReference>
<evidence type="ECO:0000313" key="3">
    <source>
        <dbReference type="Proteomes" id="UP000678679"/>
    </source>
</evidence>
<feature type="chain" id="PRO_5043802325" description="Lipoprotein" evidence="1">
    <location>
        <begin position="19"/>
        <end position="148"/>
    </location>
</feature>
<proteinExistence type="predicted"/>
<name>A0AAX1N083_9BACT</name>
<keyword evidence="3" id="KW-1185">Reference proteome</keyword>
<dbReference type="AlphaFoldDB" id="A0AAX1N083"/>